<dbReference type="Pfam" id="PF01609">
    <property type="entry name" value="DDE_Tnp_1"/>
    <property type="match status" value="1"/>
</dbReference>
<evidence type="ECO:0000259" key="1">
    <source>
        <dbReference type="Pfam" id="PF01609"/>
    </source>
</evidence>
<dbReference type="GO" id="GO:0006313">
    <property type="term" value="P:DNA transposition"/>
    <property type="evidence" value="ECO:0007669"/>
    <property type="project" value="InterPro"/>
</dbReference>
<dbReference type="InterPro" id="IPR051698">
    <property type="entry name" value="Transposase_11-like"/>
</dbReference>
<comment type="caution">
    <text evidence="3">The sequence shown here is derived from an EMBL/GenBank/DDBJ whole genome shotgun (WGS) entry which is preliminary data.</text>
</comment>
<protein>
    <submittedName>
        <fullName evidence="3">ISAs1 family transposase</fullName>
    </submittedName>
</protein>
<dbReference type="NCBIfam" id="NF033564">
    <property type="entry name" value="transpos_ISAs1"/>
    <property type="match status" value="1"/>
</dbReference>
<dbReference type="InterPro" id="IPR047647">
    <property type="entry name" value="ISAs1_transpos"/>
</dbReference>
<evidence type="ECO:0000259" key="2">
    <source>
        <dbReference type="Pfam" id="PF13808"/>
    </source>
</evidence>
<dbReference type="GO" id="GO:0004803">
    <property type="term" value="F:transposase activity"/>
    <property type="evidence" value="ECO:0007669"/>
    <property type="project" value="InterPro"/>
</dbReference>
<dbReference type="GO" id="GO:0003677">
    <property type="term" value="F:DNA binding"/>
    <property type="evidence" value="ECO:0007669"/>
    <property type="project" value="InterPro"/>
</dbReference>
<reference evidence="3" key="1">
    <citation type="submission" date="2020-10" db="EMBL/GenBank/DDBJ databases">
        <title>Connecting structure to function with the recovery of over 1000 high-quality activated sludge metagenome-assembled genomes encoding full-length rRNA genes using long-read sequencing.</title>
        <authorList>
            <person name="Singleton C.M."/>
            <person name="Petriglieri F."/>
            <person name="Kristensen J.M."/>
            <person name="Kirkegaard R.H."/>
            <person name="Michaelsen T.Y."/>
            <person name="Andersen M.H."/>
            <person name="Karst S.M."/>
            <person name="Dueholm M.S."/>
            <person name="Nielsen P.H."/>
            <person name="Albertsen M."/>
        </authorList>
    </citation>
    <scope>NUCLEOTIDE SEQUENCE</scope>
    <source>
        <strain evidence="3">OdNE_18-Q3-R46-58_BAT3C.305</strain>
    </source>
</reference>
<dbReference type="InterPro" id="IPR032806">
    <property type="entry name" value="YbfD_N"/>
</dbReference>
<dbReference type="InterPro" id="IPR002559">
    <property type="entry name" value="Transposase_11"/>
</dbReference>
<evidence type="ECO:0000313" key="3">
    <source>
        <dbReference type="EMBL" id="MBK8890711.1"/>
    </source>
</evidence>
<name>A0A9D7LMF6_9RHOO</name>
<dbReference type="EMBL" id="JADKBR010000012">
    <property type="protein sequence ID" value="MBK8890711.1"/>
    <property type="molecule type" value="Genomic_DNA"/>
</dbReference>
<dbReference type="PANTHER" id="PTHR30298:SF0">
    <property type="entry name" value="PROTEIN YBFL-RELATED"/>
    <property type="match status" value="1"/>
</dbReference>
<organism evidence="3 4">
    <name type="scientific">Candidatus Dechloromonas phosphorivorans</name>
    <dbReference type="NCBI Taxonomy" id="2899244"/>
    <lineage>
        <taxon>Bacteria</taxon>
        <taxon>Pseudomonadati</taxon>
        <taxon>Pseudomonadota</taxon>
        <taxon>Betaproteobacteria</taxon>
        <taxon>Rhodocyclales</taxon>
        <taxon>Azonexaceae</taxon>
        <taxon>Dechloromonas</taxon>
    </lineage>
</organism>
<sequence length="375" mass="41409">METGSKLRLADVFVSISDPRQAGKVEHDLVELLVVAVNGVLVGADTFVEIELWAQERLDWLRRYLRLANGIPSHDTFGRLFGLIDPGEFEAAFRSWVSAIAPSLGADAVVAIDGKTSRRSGKVDATPLHLVSAFAAGAGLILGQRATAQKSNEKTAIPALLATLALEGCIVTIDAMGTQANIAQAIRDRGADYVLAVKDNQLILADSLRDFFALFRTAPQRTPHTTAETVEKDHGRHEIRRCFAFDQLDCLARPEQWPDLKSFAVIESERCVAGKTSIEHRFYISSLPPDAGRLSQTVRAHWSVENRLHWCMDVAFADDQMRARTGHAAHNLAILKHITLNLIRLDPIKRKGGIRARRFIAATSDRYREHLLGLA</sequence>
<dbReference type="PANTHER" id="PTHR30298">
    <property type="entry name" value="H REPEAT-ASSOCIATED PREDICTED TRANSPOSASE"/>
    <property type="match status" value="1"/>
</dbReference>
<accession>A0A9D7LMF6</accession>
<dbReference type="AlphaFoldDB" id="A0A9D7LMF6"/>
<proteinExistence type="predicted"/>
<feature type="domain" description="Transposase IS4-like" evidence="1">
    <location>
        <begin position="108"/>
        <end position="342"/>
    </location>
</feature>
<dbReference type="Pfam" id="PF13808">
    <property type="entry name" value="DDE_Tnp_1_assoc"/>
    <property type="match status" value="1"/>
</dbReference>
<dbReference type="Proteomes" id="UP000808146">
    <property type="component" value="Unassembled WGS sequence"/>
</dbReference>
<evidence type="ECO:0000313" key="4">
    <source>
        <dbReference type="Proteomes" id="UP000808146"/>
    </source>
</evidence>
<feature type="domain" description="H repeat-associated protein N-terminal" evidence="2">
    <location>
        <begin position="11"/>
        <end position="97"/>
    </location>
</feature>
<gene>
    <name evidence="3" type="ORF">IPN75_10055</name>
</gene>